<feature type="domain" description="U1-type" evidence="3">
    <location>
        <begin position="829"/>
        <end position="863"/>
    </location>
</feature>
<keyword evidence="5" id="KW-1185">Reference proteome</keyword>
<sequence>MNSTAAEETHEFTRAKTSVWWDIENCPVPKGSDAHGITQTLSLALMKMNYNGPLSISSYGNTNLIPNSVQQALSSTGVSLNHVPSGRKDASDKKILVDMFLWVMDNPAPANLMLITGDGDFSDALHRLRMRRYNILLAHPQQVSAALVASANTTWLWSDFFAGAFPRLLDNAHMPSDCEVVSEQVLPRKPMDSGSGSSRAEGNKLKGIYVPKVSNQLMQQETRGKKLQKNCTKTGESVWFCKVCNVACKSFEIFTAHLSGKEHAAQWQLNQNLEVLGEPENIAAAPSECHDKDVEMTNKVIEYGVEASAHCDSHAAMVKKQAEAILEAKNIEESVQDNDLRLQCLDAKESIKCLEKQNKEHAEICIPSEKSGGEFWQDFIERLKCEDGAPLNVDCVFSELSRDFRVPKEVRECFDAILKKLEPSQNENVIEKLECLPKQELEMKSSEPEDTPGGLIEHLEEDMNKKKKKRKKKSKMIEDKVEEYVCSLCSVICVSPAVFDSHLNGRKHAAKIKKHTEALLEDKQIQEEIIQDNGHLTDMIEELQFQPREAPENIDCLEKQNKELRERCATTESVEELCQTFEEVEENENISLPNAECIITELNLELSGPKEAREWFHAIIKKLELSQDANLTRELESVPNHNLEVNSGDPESSSAEAPEHPEEYMDKKNKDTVAKYEAEREPYVCSICSVICDCPIVFESHLMGRRHAAGVQKHAEVLFDDKKIIEESLQEKDHPRDTLEELRYQPKETQEIIKEVSQITKEPVENESEQLLNLEFAEPREAREPLERLEISLEDTSNQKSCEGEAENTSEHAEEDVGEKRNNNGAAASQIRVCEWCNVMCSSQVVFDSHLTGKKHAATVKKHAAVVKKQDGTKVIYVRKNGP</sequence>
<dbReference type="Gene3D" id="3.30.160.60">
    <property type="entry name" value="Classic Zinc Finger"/>
    <property type="match status" value="4"/>
</dbReference>
<dbReference type="SMART" id="SM00355">
    <property type="entry name" value="ZnF_C2H2"/>
    <property type="match status" value="4"/>
</dbReference>
<dbReference type="EMBL" id="JBANAX010000292">
    <property type="protein sequence ID" value="KAL1215089.1"/>
    <property type="molecule type" value="Genomic_DNA"/>
</dbReference>
<feature type="domain" description="C2H2-type" evidence="2">
    <location>
        <begin position="484"/>
        <end position="508"/>
    </location>
</feature>
<feature type="domain" description="U1-type" evidence="3">
    <location>
        <begin position="680"/>
        <end position="714"/>
    </location>
</feature>
<protein>
    <submittedName>
        <fullName evidence="4">Uncharacterized protein</fullName>
    </submittedName>
</protein>
<dbReference type="PANTHER" id="PTHR14379">
    <property type="entry name" value="LIMKAIN B LKAP"/>
    <property type="match status" value="1"/>
</dbReference>
<feature type="domain" description="U1-type" evidence="3">
    <location>
        <begin position="236"/>
        <end position="270"/>
    </location>
</feature>
<dbReference type="Gene3D" id="3.40.50.1010">
    <property type="entry name" value="5'-nuclease"/>
    <property type="match status" value="1"/>
</dbReference>
<reference evidence="4 5" key="1">
    <citation type="submission" date="2024-04" db="EMBL/GenBank/DDBJ databases">
        <title>Genome assembly C_amara_ONT_v2.</title>
        <authorList>
            <person name="Yant L."/>
            <person name="Moore C."/>
            <person name="Slenker M."/>
        </authorList>
    </citation>
    <scope>NUCLEOTIDE SEQUENCE [LARGE SCALE GENOMIC DNA]</scope>
    <source>
        <tissue evidence="4">Leaf</tissue>
    </source>
</reference>
<dbReference type="CDD" id="cd10910">
    <property type="entry name" value="PIN_limkain_b1_N_like"/>
    <property type="match status" value="1"/>
</dbReference>
<accession>A0ABD1B8G1</accession>
<evidence type="ECO:0000259" key="3">
    <source>
        <dbReference type="SMART" id="SM00451"/>
    </source>
</evidence>
<dbReference type="AlphaFoldDB" id="A0ABD1B8G1"/>
<dbReference type="InterPro" id="IPR036236">
    <property type="entry name" value="Znf_C2H2_sf"/>
</dbReference>
<proteinExistence type="predicted"/>
<dbReference type="Pfam" id="PF12874">
    <property type="entry name" value="zf-met"/>
    <property type="match status" value="4"/>
</dbReference>
<feature type="compositionally biased region" description="Acidic residues" evidence="1">
    <location>
        <begin position="804"/>
        <end position="817"/>
    </location>
</feature>
<dbReference type="SUPFAM" id="SSF57667">
    <property type="entry name" value="beta-beta-alpha zinc fingers"/>
    <property type="match status" value="4"/>
</dbReference>
<evidence type="ECO:0000259" key="2">
    <source>
        <dbReference type="SMART" id="SM00355"/>
    </source>
</evidence>
<feature type="domain" description="U1-type" evidence="3">
    <location>
        <begin position="481"/>
        <end position="515"/>
    </location>
</feature>
<feature type="region of interest" description="Disordered" evidence="1">
    <location>
        <begin position="638"/>
        <end position="668"/>
    </location>
</feature>
<dbReference type="Proteomes" id="UP001558713">
    <property type="component" value="Unassembled WGS sequence"/>
</dbReference>
<dbReference type="Pfam" id="PF01936">
    <property type="entry name" value="NYN"/>
    <property type="match status" value="1"/>
</dbReference>
<dbReference type="SMART" id="SM00451">
    <property type="entry name" value="ZnF_U1"/>
    <property type="match status" value="4"/>
</dbReference>
<feature type="region of interest" description="Disordered" evidence="1">
    <location>
        <begin position="791"/>
        <end position="823"/>
    </location>
</feature>
<gene>
    <name evidence="4" type="ORF">V5N11_007666</name>
</gene>
<evidence type="ECO:0000313" key="4">
    <source>
        <dbReference type="EMBL" id="KAL1215089.1"/>
    </source>
</evidence>
<name>A0ABD1B8G1_CARAN</name>
<dbReference type="PANTHER" id="PTHR14379:SF71">
    <property type="entry name" value="C2H2-TYPE DOMAIN-CONTAINING PROTEIN"/>
    <property type="match status" value="1"/>
</dbReference>
<feature type="compositionally biased region" description="Basic and acidic residues" evidence="1">
    <location>
        <begin position="657"/>
        <end position="668"/>
    </location>
</feature>
<feature type="domain" description="C2H2-type" evidence="2">
    <location>
        <begin position="832"/>
        <end position="856"/>
    </location>
</feature>
<dbReference type="InterPro" id="IPR021139">
    <property type="entry name" value="NYN"/>
</dbReference>
<comment type="caution">
    <text evidence="4">The sequence shown here is derived from an EMBL/GenBank/DDBJ whole genome shotgun (WGS) entry which is preliminary data.</text>
</comment>
<evidence type="ECO:0000256" key="1">
    <source>
        <dbReference type="SAM" id="MobiDB-lite"/>
    </source>
</evidence>
<dbReference type="InterPro" id="IPR013087">
    <property type="entry name" value="Znf_C2H2_type"/>
</dbReference>
<organism evidence="4 5">
    <name type="scientific">Cardamine amara subsp. amara</name>
    <dbReference type="NCBI Taxonomy" id="228776"/>
    <lineage>
        <taxon>Eukaryota</taxon>
        <taxon>Viridiplantae</taxon>
        <taxon>Streptophyta</taxon>
        <taxon>Embryophyta</taxon>
        <taxon>Tracheophyta</taxon>
        <taxon>Spermatophyta</taxon>
        <taxon>Magnoliopsida</taxon>
        <taxon>eudicotyledons</taxon>
        <taxon>Gunneridae</taxon>
        <taxon>Pentapetalae</taxon>
        <taxon>rosids</taxon>
        <taxon>malvids</taxon>
        <taxon>Brassicales</taxon>
        <taxon>Brassicaceae</taxon>
        <taxon>Cardamineae</taxon>
        <taxon>Cardamine</taxon>
    </lineage>
</organism>
<dbReference type="InterPro" id="IPR003604">
    <property type="entry name" value="Matrin/U1-like-C_Znf_C2H2"/>
</dbReference>
<dbReference type="InterPro" id="IPR024768">
    <property type="entry name" value="Marf1"/>
</dbReference>
<feature type="domain" description="C2H2-type" evidence="2">
    <location>
        <begin position="683"/>
        <end position="707"/>
    </location>
</feature>
<feature type="domain" description="C2H2-type" evidence="2">
    <location>
        <begin position="239"/>
        <end position="263"/>
    </location>
</feature>
<evidence type="ECO:0000313" key="5">
    <source>
        <dbReference type="Proteomes" id="UP001558713"/>
    </source>
</evidence>